<protein>
    <submittedName>
        <fullName evidence="6">Glycerol-3-phosphate dehydrogenase subunit A</fullName>
    </submittedName>
</protein>
<dbReference type="NCBIfam" id="NF008313">
    <property type="entry name" value="PRK11101.1"/>
    <property type="match status" value="1"/>
</dbReference>
<dbReference type="GO" id="GO:0004368">
    <property type="term" value="F:glycerol-3-phosphate dehydrogenase (quinone) activity"/>
    <property type="evidence" value="ECO:0007669"/>
    <property type="project" value="InterPro"/>
</dbReference>
<keyword evidence="2" id="KW-0285">Flavoprotein</keyword>
<evidence type="ECO:0000256" key="1">
    <source>
        <dbReference type="ARBA" id="ARBA00001974"/>
    </source>
</evidence>
<evidence type="ECO:0000259" key="5">
    <source>
        <dbReference type="Pfam" id="PF01266"/>
    </source>
</evidence>
<dbReference type="EMBL" id="AP024086">
    <property type="protein sequence ID" value="BCL62425.1"/>
    <property type="molecule type" value="Genomic_DNA"/>
</dbReference>
<dbReference type="PROSITE" id="PS00978">
    <property type="entry name" value="FAD_G3PDH_2"/>
    <property type="match status" value="1"/>
</dbReference>
<evidence type="ECO:0000256" key="4">
    <source>
        <dbReference type="ARBA" id="ARBA00023002"/>
    </source>
</evidence>
<comment type="cofactor">
    <cofactor evidence="1">
        <name>FAD</name>
        <dbReference type="ChEBI" id="CHEBI:57692"/>
    </cofactor>
</comment>
<gene>
    <name evidence="6" type="ORF">DGMP_31180</name>
</gene>
<keyword evidence="4" id="KW-0560">Oxidoreductase</keyword>
<dbReference type="Pfam" id="PF01266">
    <property type="entry name" value="DAO"/>
    <property type="match status" value="1"/>
</dbReference>
<dbReference type="AlphaFoldDB" id="A0A8D5FK98"/>
<accession>A0A8D5FK98</accession>
<dbReference type="PANTHER" id="PTHR11985">
    <property type="entry name" value="GLYCEROL-3-PHOSPHATE DEHYDROGENASE"/>
    <property type="match status" value="1"/>
</dbReference>
<evidence type="ECO:0000313" key="6">
    <source>
        <dbReference type="EMBL" id="BCL62425.1"/>
    </source>
</evidence>
<dbReference type="InterPro" id="IPR000447">
    <property type="entry name" value="G3P_DH_FAD-dep"/>
</dbReference>
<reference evidence="6" key="1">
    <citation type="submission" date="2020-09" db="EMBL/GenBank/DDBJ databases">
        <title>Desulfogranum mesoprofundum gen. nov., sp. nov., a novel mesophilic, sulfate-reducing chemolithoautotroph isolated from a deep-sea hydrothermal vent chimney in the Suiyo Seamount.</title>
        <authorList>
            <person name="Hashimoto Y."/>
            <person name="Nakagawa S."/>
        </authorList>
    </citation>
    <scope>NUCLEOTIDE SEQUENCE</scope>
    <source>
        <strain evidence="6">KT2</strain>
    </source>
</reference>
<keyword evidence="3" id="KW-0274">FAD</keyword>
<dbReference type="Proteomes" id="UP000826725">
    <property type="component" value="Chromosome"/>
</dbReference>
<evidence type="ECO:0000256" key="3">
    <source>
        <dbReference type="ARBA" id="ARBA00022827"/>
    </source>
</evidence>
<name>A0A8D5FK98_9BACT</name>
<proteinExistence type="predicted"/>
<evidence type="ECO:0000313" key="7">
    <source>
        <dbReference type="Proteomes" id="UP000826725"/>
    </source>
</evidence>
<keyword evidence="7" id="KW-1185">Reference proteome</keyword>
<dbReference type="InterPro" id="IPR006076">
    <property type="entry name" value="FAD-dep_OxRdtase"/>
</dbReference>
<organism evidence="6 7">
    <name type="scientific">Desulfomarina profundi</name>
    <dbReference type="NCBI Taxonomy" id="2772557"/>
    <lineage>
        <taxon>Bacteria</taxon>
        <taxon>Pseudomonadati</taxon>
        <taxon>Thermodesulfobacteriota</taxon>
        <taxon>Desulfobulbia</taxon>
        <taxon>Desulfobulbales</taxon>
        <taxon>Desulfobulbaceae</taxon>
        <taxon>Desulfomarina</taxon>
    </lineage>
</organism>
<evidence type="ECO:0000256" key="2">
    <source>
        <dbReference type="ARBA" id="ARBA00022630"/>
    </source>
</evidence>
<dbReference type="PANTHER" id="PTHR11985:SF15">
    <property type="entry name" value="GLYCEROL-3-PHOSPHATE DEHYDROGENASE, MITOCHONDRIAL"/>
    <property type="match status" value="1"/>
</dbReference>
<dbReference type="GO" id="GO:0006072">
    <property type="term" value="P:glycerol-3-phosphate metabolic process"/>
    <property type="evidence" value="ECO:0007669"/>
    <property type="project" value="InterPro"/>
</dbReference>
<dbReference type="RefSeq" id="WP_228854784.1">
    <property type="nucleotide sequence ID" value="NZ_AP024086.1"/>
</dbReference>
<dbReference type="KEGG" id="dbk:DGMP_31180"/>
<feature type="domain" description="FAD dependent oxidoreductase" evidence="5">
    <location>
        <begin position="7"/>
        <end position="362"/>
    </location>
</feature>
<sequence>MHIETEVLIIGGGVTGTGVMRDLALRGINCCLIDRADLCSGASGGNHGLLHSGCRYVSNDLHSAMECRKESAILKTIVPQCIEDTGGLFVAVKGDDLLFAEKFPEYCETASILCESLTPRQARELEPLLSKDIIQAFRVPDATIDPFRLALLNVADAGRNSDSSYYPHTELLNFSLEKGTITTAVCRDNKTGKKTTIHAKQFINAGGAWAMEIACLAGCEDVSLLYSKGSLLISHDRLTNHVINRLRPPGDGDILVPGGTVSVLGTTSVRTDNLNDIRPTVPEIDKNVLEGAAMIPALATTRYIRAFSGVRPLLQSGGSGDDREATRGFALFDHEGQNISNFCTITGGKLTTYRLMAEKTADLVARRLNNSTPCRTHLNLLVDDESCRWTEPGASPKYWYQSNDPDNMILCECEMVPQSAIDEIISGAPGYEKEMTLEAIALRSRAGKGPCQGSFCGIRIASHLYDRDFYTDQTGLTHMRNFFDERFKGTRTITWGAQAAQMELAEAMHCGLLGLDMIDEPSGEK</sequence>